<proteinExistence type="predicted"/>
<gene>
    <name evidence="1" type="ORF">C6Y45_16670</name>
</gene>
<accession>A0A2T4U203</accession>
<dbReference type="AlphaFoldDB" id="A0A2T4U203"/>
<evidence type="ECO:0000313" key="1">
    <source>
        <dbReference type="EMBL" id="PTL37414.1"/>
    </source>
</evidence>
<protein>
    <submittedName>
        <fullName evidence="1">Uncharacterized protein</fullName>
    </submittedName>
</protein>
<dbReference type="Proteomes" id="UP000240509">
    <property type="component" value="Unassembled WGS sequence"/>
</dbReference>
<dbReference type="RefSeq" id="WP_107586356.1">
    <property type="nucleotide sequence ID" value="NZ_PZJJ01000054.1"/>
</dbReference>
<evidence type="ECO:0000313" key="2">
    <source>
        <dbReference type="Proteomes" id="UP000240509"/>
    </source>
</evidence>
<organism evidence="1 2">
    <name type="scientific">Alkalicoccus saliphilus</name>
    <dbReference type="NCBI Taxonomy" id="200989"/>
    <lineage>
        <taxon>Bacteria</taxon>
        <taxon>Bacillati</taxon>
        <taxon>Bacillota</taxon>
        <taxon>Bacilli</taxon>
        <taxon>Bacillales</taxon>
        <taxon>Bacillaceae</taxon>
        <taxon>Alkalicoccus</taxon>
    </lineage>
</organism>
<keyword evidence="2" id="KW-1185">Reference proteome</keyword>
<reference evidence="1 2" key="1">
    <citation type="submission" date="2018-03" db="EMBL/GenBank/DDBJ databases">
        <title>Alkalicoccus saliphilus sp. nov., isolated from a mineral pool.</title>
        <authorList>
            <person name="Zhao B."/>
        </authorList>
    </citation>
    <scope>NUCLEOTIDE SEQUENCE [LARGE SCALE GENOMIC DNA]</scope>
    <source>
        <strain evidence="1 2">6AG</strain>
    </source>
</reference>
<name>A0A2T4U203_9BACI</name>
<dbReference type="OrthoDB" id="396512at2"/>
<dbReference type="EMBL" id="PZJJ01000054">
    <property type="protein sequence ID" value="PTL37414.1"/>
    <property type="molecule type" value="Genomic_DNA"/>
</dbReference>
<sequence>MNSMFEKYSSIQLFYDRYQGEINSILNAIEDLNLRTIQYVIEIVQDVYSILEKNNLSEDENNIGKIDNLEELMDIFTFALVLSTSYKNGEITSVLRAKKHLNYSPFIEGKKENKGAKSLIQNNVFISKRFRFYTSVADFIFEGYINESTFLCEIKEKYKKEDEKLKALRILRNYDSHELEDLNLSFLKVMHNIDFGNYDPKSYIQTFKLIKFLIDKNILKCDDNLLERFKKGLEVSLNQNVELLIREETTLDQQLLSNDQEHEVQQLIIILNERTDLAKKEIKRNQIEDIVKRMNDSKGIEKMAREIENFTFEGDFFKYLCEINFWDQIVCFPNKKISQLNSYLRHLYLSVTNSGDYNEKDAPHMRLYCCNLKKKIKSTAIDPLKAVILEEHLSEVQKVINHVR</sequence>
<comment type="caution">
    <text evidence="1">The sequence shown here is derived from an EMBL/GenBank/DDBJ whole genome shotgun (WGS) entry which is preliminary data.</text>
</comment>